<dbReference type="Proteomes" id="UP000604825">
    <property type="component" value="Unassembled WGS sequence"/>
</dbReference>
<name>A0A811RCK8_9POAL</name>
<evidence type="ECO:0000313" key="1">
    <source>
        <dbReference type="EMBL" id="CAD6267983.1"/>
    </source>
</evidence>
<accession>A0A811RCK8</accession>
<keyword evidence="2" id="KW-1185">Reference proteome</keyword>
<gene>
    <name evidence="1" type="ORF">NCGR_LOCUS51288</name>
</gene>
<evidence type="ECO:0000313" key="2">
    <source>
        <dbReference type="Proteomes" id="UP000604825"/>
    </source>
</evidence>
<dbReference type="PANTHER" id="PTHR47818:SF2">
    <property type="entry name" value="F-BOX DOMAIN-CONTAINING PROTEIN"/>
    <property type="match status" value="1"/>
</dbReference>
<dbReference type="EMBL" id="CAJGYO010000014">
    <property type="protein sequence ID" value="CAD6267983.1"/>
    <property type="molecule type" value="Genomic_DNA"/>
</dbReference>
<dbReference type="OrthoDB" id="120976at2759"/>
<comment type="caution">
    <text evidence="1">The sequence shown here is derived from an EMBL/GenBank/DDBJ whole genome shotgun (WGS) entry which is preliminary data.</text>
</comment>
<reference evidence="1" key="1">
    <citation type="submission" date="2020-10" db="EMBL/GenBank/DDBJ databases">
        <authorList>
            <person name="Han B."/>
            <person name="Lu T."/>
            <person name="Zhao Q."/>
            <person name="Huang X."/>
            <person name="Zhao Y."/>
        </authorList>
    </citation>
    <scope>NUCLEOTIDE SEQUENCE</scope>
</reference>
<dbReference type="PANTHER" id="PTHR47818">
    <property type="entry name" value="RNI-LIKE SUPERFAMILY PROTEIN"/>
    <property type="match status" value="1"/>
</dbReference>
<proteinExistence type="predicted"/>
<protein>
    <submittedName>
        <fullName evidence="1">Uncharacterized protein</fullName>
    </submittedName>
</protein>
<dbReference type="AlphaFoldDB" id="A0A811RCK8"/>
<organism evidence="1 2">
    <name type="scientific">Miscanthus lutarioriparius</name>
    <dbReference type="NCBI Taxonomy" id="422564"/>
    <lineage>
        <taxon>Eukaryota</taxon>
        <taxon>Viridiplantae</taxon>
        <taxon>Streptophyta</taxon>
        <taxon>Embryophyta</taxon>
        <taxon>Tracheophyta</taxon>
        <taxon>Spermatophyta</taxon>
        <taxon>Magnoliopsida</taxon>
        <taxon>Liliopsida</taxon>
        <taxon>Poales</taxon>
        <taxon>Poaceae</taxon>
        <taxon>PACMAD clade</taxon>
        <taxon>Panicoideae</taxon>
        <taxon>Andropogonodae</taxon>
        <taxon>Andropogoneae</taxon>
        <taxon>Saccharinae</taxon>
        <taxon>Miscanthus</taxon>
    </lineage>
</organism>
<sequence>MEELSKKAPAPSLLSLCLDAVAARLISDNAGAGGGVGRTGCAGGCSGGGDLGGFSEDDGGEADEDRLQPEEVAEGLPWELLHRLASRLSPVALESLHHAAHARCCSSAKTTSGLGVQDGDRRGVKRSRCEDFNTTWQLLFKLRWPLGGNAGHNSLVTVDWQQKYWEKHLQEYAISGL</sequence>